<comment type="subcellular location">
    <subcellularLocation>
        <location evidence="1">Cytoplasm</location>
        <location evidence="1">Cytoskeleton</location>
        <location evidence="1">Microtubule organizing center</location>
        <location evidence="1">Centrosome</location>
    </subcellularLocation>
</comment>
<comment type="similarity">
    <text evidence="4">Belongs to the CFAP96 family.</text>
</comment>
<comment type="caution">
    <text evidence="9">The sequence shown here is derived from an EMBL/GenBank/DDBJ whole genome shotgun (WGS) entry which is preliminary data.</text>
</comment>
<dbReference type="PANTHER" id="PTHR31144:SF1">
    <property type="entry name" value="UPF0602 PROTEIN C4ORF47"/>
    <property type="match status" value="1"/>
</dbReference>
<feature type="region of interest" description="Disordered" evidence="6">
    <location>
        <begin position="69"/>
        <end position="99"/>
    </location>
</feature>
<dbReference type="EMBL" id="NIVC01002274">
    <property type="protein sequence ID" value="PAA59339.1"/>
    <property type="molecule type" value="Genomic_DNA"/>
</dbReference>
<dbReference type="GO" id="GO:0005813">
    <property type="term" value="C:centrosome"/>
    <property type="evidence" value="ECO:0007669"/>
    <property type="project" value="UniProtKB-SubCell"/>
</dbReference>
<reference evidence="9 10" key="1">
    <citation type="submission" date="2017-06" db="EMBL/GenBank/DDBJ databases">
        <title>A platform for efficient transgenesis in Macrostomum lignano, a flatworm model organism for stem cell research.</title>
        <authorList>
            <person name="Berezikov E."/>
        </authorList>
    </citation>
    <scope>NUCLEOTIDE SEQUENCE [LARGE SCALE GENOMIC DNA]</scope>
    <source>
        <strain evidence="9">DV1</strain>
        <tissue evidence="9">Whole organism</tissue>
    </source>
</reference>
<dbReference type="Pfam" id="PF15239">
    <property type="entry name" value="CFAP96-like"/>
    <property type="match status" value="1"/>
</dbReference>
<evidence type="ECO:0000256" key="1">
    <source>
        <dbReference type="ARBA" id="ARBA00004300"/>
    </source>
</evidence>
<evidence type="ECO:0000313" key="9">
    <source>
        <dbReference type="EMBL" id="PAA74188.1"/>
    </source>
</evidence>
<dbReference type="STRING" id="282301.A0A267FK75"/>
<dbReference type="Proteomes" id="UP000215902">
    <property type="component" value="Unassembled WGS sequence"/>
</dbReference>
<evidence type="ECO:0000256" key="4">
    <source>
        <dbReference type="ARBA" id="ARBA00035656"/>
    </source>
</evidence>
<dbReference type="GO" id="GO:0005881">
    <property type="term" value="C:cytoplasmic microtubule"/>
    <property type="evidence" value="ECO:0007669"/>
    <property type="project" value="TreeGrafter"/>
</dbReference>
<keyword evidence="3" id="KW-0206">Cytoskeleton</keyword>
<dbReference type="InterPro" id="IPR029358">
    <property type="entry name" value="CFAP96"/>
</dbReference>
<evidence type="ECO:0000256" key="2">
    <source>
        <dbReference type="ARBA" id="ARBA00022490"/>
    </source>
</evidence>
<gene>
    <name evidence="8" type="ORF">BOX15_Mlig016035g1</name>
    <name evidence="7" type="ORF">BOX15_Mlig016035g2</name>
    <name evidence="9" type="ORF">BOX15_Mlig016035g3</name>
</gene>
<dbReference type="AlphaFoldDB" id="A0A267FK75"/>
<feature type="compositionally biased region" description="Basic and acidic residues" evidence="6">
    <location>
        <begin position="75"/>
        <end position="84"/>
    </location>
</feature>
<feature type="region of interest" description="Disordered" evidence="6">
    <location>
        <begin position="211"/>
        <end position="239"/>
    </location>
</feature>
<keyword evidence="10" id="KW-1185">Reference proteome</keyword>
<protein>
    <recommendedName>
        <fullName evidence="5">Cilia-and flagella-associated protein 96</fullName>
    </recommendedName>
</protein>
<evidence type="ECO:0000313" key="8">
    <source>
        <dbReference type="EMBL" id="PAA61293.1"/>
    </source>
</evidence>
<evidence type="ECO:0000256" key="6">
    <source>
        <dbReference type="SAM" id="MobiDB-lite"/>
    </source>
</evidence>
<dbReference type="OrthoDB" id="283553at2759"/>
<name>A0A267FK75_9PLAT</name>
<dbReference type="PANTHER" id="PTHR31144">
    <property type="entry name" value="UPF0602 PROTEIN C4ORF47"/>
    <property type="match status" value="1"/>
</dbReference>
<dbReference type="EMBL" id="NIVC01002050">
    <property type="protein sequence ID" value="PAA61293.1"/>
    <property type="molecule type" value="Genomic_DNA"/>
</dbReference>
<keyword evidence="2" id="KW-0963">Cytoplasm</keyword>
<evidence type="ECO:0000313" key="7">
    <source>
        <dbReference type="EMBL" id="PAA59339.1"/>
    </source>
</evidence>
<sequence>MGTKSDMDRIGIFKEMSYHTVGDPYKNPGNFQFNTSAYKGRQMLPGGTKKKSGLSQGYMSEFGRVFEGEGYSDPIKTRRQERQKASSRNLSRSWNPTSFPKVGSGTGSHYGTFSGPVQYFNAFSSSKGKAAPEGKNILTNPPKKGTGYGYAFVTLNKYPDYKSDTYEKYKDIQKRENEQHKQKVAGKGAFKLSTHPADFFDANPYKGGSALTKSEAKAEPIARPFKPSNPGKKDGGMKAGTFDSFPTYSSEKYQKKSLTRPVQVVNSSGKTFVPNSGPKTTLQTSVLHQNVTRSVNSSNYKSVQSVMSY</sequence>
<accession>A0A267FK75</accession>
<feature type="compositionally biased region" description="Polar residues" evidence="6">
    <location>
        <begin position="86"/>
        <end position="98"/>
    </location>
</feature>
<organism evidence="9 10">
    <name type="scientific">Macrostomum lignano</name>
    <dbReference type="NCBI Taxonomy" id="282301"/>
    <lineage>
        <taxon>Eukaryota</taxon>
        <taxon>Metazoa</taxon>
        <taxon>Spiralia</taxon>
        <taxon>Lophotrochozoa</taxon>
        <taxon>Platyhelminthes</taxon>
        <taxon>Rhabditophora</taxon>
        <taxon>Macrostomorpha</taxon>
        <taxon>Macrostomida</taxon>
        <taxon>Macrostomidae</taxon>
        <taxon>Macrostomum</taxon>
    </lineage>
</organism>
<evidence type="ECO:0000256" key="3">
    <source>
        <dbReference type="ARBA" id="ARBA00023212"/>
    </source>
</evidence>
<dbReference type="EMBL" id="NIVC01000974">
    <property type="protein sequence ID" value="PAA74188.1"/>
    <property type="molecule type" value="Genomic_DNA"/>
</dbReference>
<proteinExistence type="inferred from homology"/>
<evidence type="ECO:0000256" key="5">
    <source>
        <dbReference type="ARBA" id="ARBA00035693"/>
    </source>
</evidence>
<evidence type="ECO:0000313" key="10">
    <source>
        <dbReference type="Proteomes" id="UP000215902"/>
    </source>
</evidence>